<dbReference type="GO" id="GO:0016020">
    <property type="term" value="C:membrane"/>
    <property type="evidence" value="ECO:0007669"/>
    <property type="project" value="UniProtKB-SubCell"/>
</dbReference>
<evidence type="ECO:0000259" key="10">
    <source>
        <dbReference type="Pfam" id="PF00535"/>
    </source>
</evidence>
<sequence>MLIFMQILKEKELKFNEINMTPRASVIVPVRGIDECMEENVKSLLQQDYPDYQVVYVVDPDSEPNLVEKLKKIGVKVIISNYRCELCSGKIRAQLSGLASSDGEVIVFADSDTRYDKLWLRKMVSALDKFDATTTYPWPKPTHLSIKNLVRAGFWTLGFESQFSEKNRFLWGGSMAFKRDLILRAEVMDELSREWCDDCTMTRIIKRKGGRIGFLMDAMPLNIYDEKDLIRWSSRQLITIRKYSPKGATAYLLAGFIFLIFLILSPVDPILITPYLFWIIKNIIRGRKYGKLSIIPSLMTLFAIQYALFLLIYNWNKREVVWRGKRYILRN</sequence>
<evidence type="ECO:0000256" key="5">
    <source>
        <dbReference type="ARBA" id="ARBA00022679"/>
    </source>
</evidence>
<evidence type="ECO:0000256" key="9">
    <source>
        <dbReference type="SAM" id="Phobius"/>
    </source>
</evidence>
<evidence type="ECO:0000256" key="3">
    <source>
        <dbReference type="ARBA" id="ARBA00004991"/>
    </source>
</evidence>
<evidence type="ECO:0000256" key="8">
    <source>
        <dbReference type="ARBA" id="ARBA00023136"/>
    </source>
</evidence>
<dbReference type="InterPro" id="IPR001173">
    <property type="entry name" value="Glyco_trans_2-like"/>
</dbReference>
<organism evidence="11 12">
    <name type="scientific">Sulfuracidifex metallicus DSM 6482 = JCM 9184</name>
    <dbReference type="NCBI Taxonomy" id="523847"/>
    <lineage>
        <taxon>Archaea</taxon>
        <taxon>Thermoproteota</taxon>
        <taxon>Thermoprotei</taxon>
        <taxon>Sulfolobales</taxon>
        <taxon>Sulfolobaceae</taxon>
        <taxon>Sulfuracidifex</taxon>
    </lineage>
</organism>
<dbReference type="Gene3D" id="3.90.550.10">
    <property type="entry name" value="Spore Coat Polysaccharide Biosynthesis Protein SpsA, Chain A"/>
    <property type="match status" value="1"/>
</dbReference>
<evidence type="ECO:0000256" key="2">
    <source>
        <dbReference type="ARBA" id="ARBA00004760"/>
    </source>
</evidence>
<keyword evidence="7 9" id="KW-1133">Transmembrane helix</keyword>
<comment type="caution">
    <text evidence="11">The sequence shown here is derived from an EMBL/GenBank/DDBJ whole genome shotgun (WGS) entry which is preliminary data.</text>
</comment>
<dbReference type="GO" id="GO:0006679">
    <property type="term" value="P:glucosylceramide biosynthetic process"/>
    <property type="evidence" value="ECO:0007669"/>
    <property type="project" value="TreeGrafter"/>
</dbReference>
<keyword evidence="4" id="KW-0328">Glycosyltransferase</keyword>
<feature type="transmembrane region" description="Helical" evidence="9">
    <location>
        <begin position="292"/>
        <end position="313"/>
    </location>
</feature>
<reference evidence="11 12" key="1">
    <citation type="submission" date="2019-10" db="EMBL/GenBank/DDBJ databases">
        <title>Sequencing and Assembly of Multiple Reported Metal-Biooxidizing Members of the Extremely Thermoacidophilic Archaeal Family Sulfolobaceae.</title>
        <authorList>
            <person name="Counts J.A."/>
            <person name="Kelly R.M."/>
        </authorList>
    </citation>
    <scope>NUCLEOTIDE SEQUENCE [LARGE SCALE GENOMIC DNA]</scope>
    <source>
        <strain evidence="11 12">DSM 6482</strain>
    </source>
</reference>
<dbReference type="PANTHER" id="PTHR12726">
    <property type="entry name" value="CERAMIDE GLUCOSYLTRANSFERASE"/>
    <property type="match status" value="1"/>
</dbReference>
<evidence type="ECO:0000256" key="1">
    <source>
        <dbReference type="ARBA" id="ARBA00004141"/>
    </source>
</evidence>
<proteinExistence type="predicted"/>
<dbReference type="GO" id="GO:0008120">
    <property type="term" value="F:ceramide glucosyltransferase activity"/>
    <property type="evidence" value="ECO:0007669"/>
    <property type="project" value="TreeGrafter"/>
</dbReference>
<comment type="pathway">
    <text evidence="3">Sphingolipid metabolism.</text>
</comment>
<name>A0A6A9QLN2_SULME</name>
<dbReference type="InterPro" id="IPR025993">
    <property type="entry name" value="Ceramide_glucosylTrfase"/>
</dbReference>
<evidence type="ECO:0000256" key="4">
    <source>
        <dbReference type="ARBA" id="ARBA00022676"/>
    </source>
</evidence>
<comment type="subcellular location">
    <subcellularLocation>
        <location evidence="1">Membrane</location>
        <topology evidence="1">Multi-pass membrane protein</topology>
    </subcellularLocation>
</comment>
<evidence type="ECO:0000313" key="11">
    <source>
        <dbReference type="EMBL" id="MUN29454.1"/>
    </source>
</evidence>
<keyword evidence="8 9" id="KW-0472">Membrane</keyword>
<accession>A0A6A9QLN2</accession>
<feature type="domain" description="Glycosyltransferase 2-like" evidence="10">
    <location>
        <begin position="25"/>
        <end position="171"/>
    </location>
</feature>
<dbReference type="AlphaFoldDB" id="A0A6A9QLN2"/>
<comment type="pathway">
    <text evidence="2">Lipid metabolism; sphingolipid metabolism.</text>
</comment>
<dbReference type="SUPFAM" id="SSF53448">
    <property type="entry name" value="Nucleotide-diphospho-sugar transferases"/>
    <property type="match status" value="1"/>
</dbReference>
<evidence type="ECO:0000256" key="6">
    <source>
        <dbReference type="ARBA" id="ARBA00022692"/>
    </source>
</evidence>
<evidence type="ECO:0000256" key="7">
    <source>
        <dbReference type="ARBA" id="ARBA00022989"/>
    </source>
</evidence>
<dbReference type="EMBL" id="WGGD01000005">
    <property type="protein sequence ID" value="MUN29454.1"/>
    <property type="molecule type" value="Genomic_DNA"/>
</dbReference>
<evidence type="ECO:0000313" key="12">
    <source>
        <dbReference type="Proteomes" id="UP000470772"/>
    </source>
</evidence>
<feature type="transmembrane region" description="Helical" evidence="9">
    <location>
        <begin position="250"/>
        <end position="280"/>
    </location>
</feature>
<keyword evidence="12" id="KW-1185">Reference proteome</keyword>
<protein>
    <submittedName>
        <fullName evidence="11">Glycosyltransferase</fullName>
    </submittedName>
</protein>
<gene>
    <name evidence="11" type="ORF">GC250_08395</name>
</gene>
<dbReference type="InterPro" id="IPR029044">
    <property type="entry name" value="Nucleotide-diphossugar_trans"/>
</dbReference>
<dbReference type="Proteomes" id="UP000470772">
    <property type="component" value="Unassembled WGS sequence"/>
</dbReference>
<keyword evidence="6 9" id="KW-0812">Transmembrane</keyword>
<keyword evidence="5 11" id="KW-0808">Transferase</keyword>
<dbReference type="Pfam" id="PF00535">
    <property type="entry name" value="Glycos_transf_2"/>
    <property type="match status" value="1"/>
</dbReference>
<dbReference type="PANTHER" id="PTHR12726:SF0">
    <property type="entry name" value="CERAMIDE GLUCOSYLTRANSFERASE"/>
    <property type="match status" value="1"/>
</dbReference>